<dbReference type="PROSITE" id="PS51257">
    <property type="entry name" value="PROKAR_LIPOPROTEIN"/>
    <property type="match status" value="1"/>
</dbReference>
<reference evidence="2 3" key="1">
    <citation type="submission" date="2018-02" db="EMBL/GenBank/DDBJ databases">
        <title>Novel Leptospira species isolated from soil and water in Japan.</title>
        <authorList>
            <person name="Nakao R."/>
            <person name="Masuzawa T."/>
        </authorList>
    </citation>
    <scope>NUCLEOTIDE SEQUENCE [LARGE SCALE GENOMIC DNA]</scope>
    <source>
        <strain evidence="2 3">YH101</strain>
    </source>
</reference>
<keyword evidence="1" id="KW-0812">Transmembrane</keyword>
<dbReference type="EMBL" id="BFBB01000003">
    <property type="protein sequence ID" value="GBF49392.1"/>
    <property type="molecule type" value="Genomic_DNA"/>
</dbReference>
<evidence type="ECO:0000313" key="2">
    <source>
        <dbReference type="EMBL" id="GBF49392.1"/>
    </source>
</evidence>
<sequence>MKRIHFYLGFLILLSLFYSCTSISKSPGSIAKQVELVRDLEIKLPIEDRPRYQKFLKNIVEEESIQDRTIESTKRESEKNSKLAMNASEDAGKWQGIRNTFIAIVSILILCIIGYIVFRLGILKIPILT</sequence>
<comment type="caution">
    <text evidence="2">The sequence shown here is derived from an EMBL/GenBank/DDBJ whole genome shotgun (WGS) entry which is preliminary data.</text>
</comment>
<keyword evidence="1" id="KW-1133">Transmembrane helix</keyword>
<dbReference type="AlphaFoldDB" id="A0A2P2DXN7"/>
<accession>A0A2P2DXN7</accession>
<keyword evidence="1" id="KW-0472">Membrane</keyword>
<evidence type="ECO:0008006" key="4">
    <source>
        <dbReference type="Google" id="ProtNLM"/>
    </source>
</evidence>
<evidence type="ECO:0000256" key="1">
    <source>
        <dbReference type="SAM" id="Phobius"/>
    </source>
</evidence>
<protein>
    <recommendedName>
        <fullName evidence="4">Lipoprotein</fullName>
    </recommendedName>
</protein>
<proteinExistence type="predicted"/>
<evidence type="ECO:0000313" key="3">
    <source>
        <dbReference type="Proteomes" id="UP000245133"/>
    </source>
</evidence>
<keyword evidence="3" id="KW-1185">Reference proteome</keyword>
<dbReference type="Proteomes" id="UP000245133">
    <property type="component" value="Unassembled WGS sequence"/>
</dbReference>
<name>A0A2P2DXN7_9LEPT</name>
<gene>
    <name evidence="2" type="ORF">LPTSP4_09050</name>
</gene>
<organism evidence="2 3">
    <name type="scientific">Leptospira ryugenii</name>
    <dbReference type="NCBI Taxonomy" id="1917863"/>
    <lineage>
        <taxon>Bacteria</taxon>
        <taxon>Pseudomonadati</taxon>
        <taxon>Spirochaetota</taxon>
        <taxon>Spirochaetia</taxon>
        <taxon>Leptospirales</taxon>
        <taxon>Leptospiraceae</taxon>
        <taxon>Leptospira</taxon>
    </lineage>
</organism>
<feature type="transmembrane region" description="Helical" evidence="1">
    <location>
        <begin position="101"/>
        <end position="122"/>
    </location>
</feature>